<dbReference type="FunFam" id="1.10.510.10:FF:000021">
    <property type="entry name" value="Serine/threonine protein kinase"/>
    <property type="match status" value="1"/>
</dbReference>
<keyword evidence="10" id="KW-0812">Transmembrane</keyword>
<keyword evidence="10" id="KW-1133">Transmembrane helix</keyword>
<evidence type="ECO:0000256" key="10">
    <source>
        <dbReference type="SAM" id="Phobius"/>
    </source>
</evidence>
<feature type="compositionally biased region" description="Basic and acidic residues" evidence="9">
    <location>
        <begin position="505"/>
        <end position="535"/>
    </location>
</feature>
<accession>A0A2W5WZ64</accession>
<comment type="catalytic activity">
    <reaction evidence="7">
        <text>L-threonyl-[protein] + ATP = O-phospho-L-threonyl-[protein] + ADP + H(+)</text>
        <dbReference type="Rhea" id="RHEA:46608"/>
        <dbReference type="Rhea" id="RHEA-COMP:11060"/>
        <dbReference type="Rhea" id="RHEA-COMP:11605"/>
        <dbReference type="ChEBI" id="CHEBI:15378"/>
        <dbReference type="ChEBI" id="CHEBI:30013"/>
        <dbReference type="ChEBI" id="CHEBI:30616"/>
        <dbReference type="ChEBI" id="CHEBI:61977"/>
        <dbReference type="ChEBI" id="CHEBI:456216"/>
        <dbReference type="EC" id="2.7.11.1"/>
    </reaction>
</comment>
<comment type="caution">
    <text evidence="12">The sequence shown here is derived from an EMBL/GenBank/DDBJ whole genome shotgun (WGS) entry which is preliminary data.</text>
</comment>
<comment type="catalytic activity">
    <reaction evidence="8">
        <text>L-seryl-[protein] + ATP = O-phospho-L-seryl-[protein] + ADP + H(+)</text>
        <dbReference type="Rhea" id="RHEA:17989"/>
        <dbReference type="Rhea" id="RHEA-COMP:9863"/>
        <dbReference type="Rhea" id="RHEA-COMP:11604"/>
        <dbReference type="ChEBI" id="CHEBI:15378"/>
        <dbReference type="ChEBI" id="CHEBI:29999"/>
        <dbReference type="ChEBI" id="CHEBI:30616"/>
        <dbReference type="ChEBI" id="CHEBI:83421"/>
        <dbReference type="ChEBI" id="CHEBI:456216"/>
        <dbReference type="EC" id="2.7.11.1"/>
    </reaction>
</comment>
<evidence type="ECO:0000256" key="1">
    <source>
        <dbReference type="ARBA" id="ARBA00012513"/>
    </source>
</evidence>
<feature type="compositionally biased region" description="Low complexity" evidence="9">
    <location>
        <begin position="348"/>
        <end position="360"/>
    </location>
</feature>
<dbReference type="Proteomes" id="UP000248783">
    <property type="component" value="Unassembled WGS sequence"/>
</dbReference>
<reference evidence="12 13" key="1">
    <citation type="submission" date="2018-06" db="EMBL/GenBank/DDBJ databases">
        <title>Whole genome sequencing of a novel hydrocarbon degrading bacterial strain, PW21 isolated from oil contaminated produced water sample.</title>
        <authorList>
            <person name="Nagkirti P."/>
            <person name="Shaikh A."/>
            <person name="Gowdaman V."/>
            <person name="Engineer A.E."/>
            <person name="Dagar S."/>
            <person name="Dhakephalkar P.K."/>
        </authorList>
    </citation>
    <scope>NUCLEOTIDE SEQUENCE [LARGE SCALE GENOMIC DNA]</scope>
    <source>
        <strain evidence="12 13">PW21</strain>
    </source>
</reference>
<keyword evidence="3" id="KW-0808">Transferase</keyword>
<dbReference type="SUPFAM" id="SSF56112">
    <property type="entry name" value="Protein kinase-like (PK-like)"/>
    <property type="match status" value="1"/>
</dbReference>
<feature type="domain" description="Protein kinase" evidence="11">
    <location>
        <begin position="13"/>
        <end position="273"/>
    </location>
</feature>
<sequence>MRPSVGLALGDRYRLTRRLAVGGMGEVWVADDTFLGREVAVKVLREEYTGQEDFLQRLRTEARNSAALSHPNIAQMYDYGEQDGTGYLVMELVLGEPLADLLEREPVLPPKKLLPILAATARGLHHAHEAGVVHRDVKPGNVLLERSRSSTAPVVVKITDFGVSLAANQAPMTATGMVMGTAQYLSPEQAVGQPATPLSDVYALGVMAYEATAGRRPFTGQTPVDIAVAHVNNPVPALPTTVHPELSALIMRLLEKDPARRPVSAGALAEELTALARDIAADPLGARSRTARRLGAKAAAAPSGTAGRRAAGVVGGALGAVGAAGLSKAKDAGRHADPTRTPGASPTVGAGAAEPAAVGGSRPGAGGRGPAGGAGRAPVTPPADGALSFGETARAASPAAGDDARPAERSYRPRRELHGDADARHGTRTEAVGPTPSRADSRIEGSRSEGRGDGRREPEAEAEPWAASRSARGDHRSDHRSGRGEGDETRHDVRRPASPRATAQHRSDAHRNPEPQRRADVRRQARETGEREVVVPRRSSTTTGLRLGPLGKLSWPLVALLGLLVVLLVATLVRTAADGSSQRSAVGFATTHVSAAVAAPYGPADSGMMLSNESRATVRATPTPKDV</sequence>
<keyword evidence="6" id="KW-0067">ATP-binding</keyword>
<dbReference type="PROSITE" id="PS00108">
    <property type="entry name" value="PROTEIN_KINASE_ST"/>
    <property type="match status" value="1"/>
</dbReference>
<keyword evidence="5 12" id="KW-0418">Kinase</keyword>
<evidence type="ECO:0000256" key="5">
    <source>
        <dbReference type="ARBA" id="ARBA00022777"/>
    </source>
</evidence>
<name>A0A2W5WZ64_9MICO</name>
<evidence type="ECO:0000256" key="7">
    <source>
        <dbReference type="ARBA" id="ARBA00047899"/>
    </source>
</evidence>
<dbReference type="AlphaFoldDB" id="A0A2W5WZ64"/>
<proteinExistence type="predicted"/>
<dbReference type="GO" id="GO:0005524">
    <property type="term" value="F:ATP binding"/>
    <property type="evidence" value="ECO:0007669"/>
    <property type="project" value="UniProtKB-KW"/>
</dbReference>
<dbReference type="Gene3D" id="1.10.510.10">
    <property type="entry name" value="Transferase(Phosphotransferase) domain 1"/>
    <property type="match status" value="1"/>
</dbReference>
<protein>
    <recommendedName>
        <fullName evidence="1">non-specific serine/threonine protein kinase</fullName>
        <ecNumber evidence="1">2.7.11.1</ecNumber>
    </recommendedName>
</protein>
<dbReference type="Gene3D" id="3.30.200.20">
    <property type="entry name" value="Phosphorylase Kinase, domain 1"/>
    <property type="match status" value="1"/>
</dbReference>
<dbReference type="EC" id="2.7.11.1" evidence="1"/>
<keyword evidence="10" id="KW-0472">Membrane</keyword>
<dbReference type="RefSeq" id="WP_111250966.1">
    <property type="nucleotide sequence ID" value="NZ_QKWH01000005.1"/>
</dbReference>
<dbReference type="GO" id="GO:0004674">
    <property type="term" value="F:protein serine/threonine kinase activity"/>
    <property type="evidence" value="ECO:0007669"/>
    <property type="project" value="UniProtKB-KW"/>
</dbReference>
<dbReference type="EMBL" id="QKWH01000005">
    <property type="protein sequence ID" value="PZR53175.1"/>
    <property type="molecule type" value="Genomic_DNA"/>
</dbReference>
<keyword evidence="4" id="KW-0547">Nucleotide-binding</keyword>
<evidence type="ECO:0000313" key="12">
    <source>
        <dbReference type="EMBL" id="PZR53175.1"/>
    </source>
</evidence>
<feature type="transmembrane region" description="Helical" evidence="10">
    <location>
        <begin position="553"/>
        <end position="573"/>
    </location>
</feature>
<feature type="compositionally biased region" description="Basic and acidic residues" evidence="9">
    <location>
        <begin position="471"/>
        <end position="495"/>
    </location>
</feature>
<dbReference type="Pfam" id="PF00069">
    <property type="entry name" value="Pkinase"/>
    <property type="match status" value="1"/>
</dbReference>
<keyword evidence="2 12" id="KW-0723">Serine/threonine-protein kinase</keyword>
<feature type="compositionally biased region" description="Gly residues" evidence="9">
    <location>
        <begin position="361"/>
        <end position="375"/>
    </location>
</feature>
<evidence type="ECO:0000259" key="11">
    <source>
        <dbReference type="PROSITE" id="PS50011"/>
    </source>
</evidence>
<dbReference type="InterPro" id="IPR000719">
    <property type="entry name" value="Prot_kinase_dom"/>
</dbReference>
<dbReference type="CDD" id="cd14014">
    <property type="entry name" value="STKc_PknB_like"/>
    <property type="match status" value="1"/>
</dbReference>
<evidence type="ECO:0000313" key="13">
    <source>
        <dbReference type="Proteomes" id="UP000248783"/>
    </source>
</evidence>
<evidence type="ECO:0000256" key="6">
    <source>
        <dbReference type="ARBA" id="ARBA00022840"/>
    </source>
</evidence>
<dbReference type="SMART" id="SM00220">
    <property type="entry name" value="S_TKc"/>
    <property type="match status" value="1"/>
</dbReference>
<evidence type="ECO:0000256" key="4">
    <source>
        <dbReference type="ARBA" id="ARBA00022741"/>
    </source>
</evidence>
<feature type="compositionally biased region" description="Basic and acidic residues" evidence="9">
    <location>
        <begin position="439"/>
        <end position="459"/>
    </location>
</feature>
<feature type="compositionally biased region" description="Basic and acidic residues" evidence="9">
    <location>
        <begin position="329"/>
        <end position="338"/>
    </location>
</feature>
<feature type="region of interest" description="Disordered" evidence="9">
    <location>
        <begin position="329"/>
        <end position="537"/>
    </location>
</feature>
<evidence type="ECO:0000256" key="3">
    <source>
        <dbReference type="ARBA" id="ARBA00022679"/>
    </source>
</evidence>
<keyword evidence="13" id="KW-1185">Reference proteome</keyword>
<dbReference type="PANTHER" id="PTHR43289">
    <property type="entry name" value="MITOGEN-ACTIVATED PROTEIN KINASE KINASE KINASE 20-RELATED"/>
    <property type="match status" value="1"/>
</dbReference>
<dbReference type="InterPro" id="IPR008271">
    <property type="entry name" value="Ser/Thr_kinase_AS"/>
</dbReference>
<feature type="region of interest" description="Disordered" evidence="9">
    <location>
        <begin position="602"/>
        <end position="627"/>
    </location>
</feature>
<evidence type="ECO:0000256" key="2">
    <source>
        <dbReference type="ARBA" id="ARBA00022527"/>
    </source>
</evidence>
<evidence type="ECO:0000256" key="8">
    <source>
        <dbReference type="ARBA" id="ARBA00048679"/>
    </source>
</evidence>
<evidence type="ECO:0000256" key="9">
    <source>
        <dbReference type="SAM" id="MobiDB-lite"/>
    </source>
</evidence>
<dbReference type="GO" id="GO:0045717">
    <property type="term" value="P:negative regulation of fatty acid biosynthetic process"/>
    <property type="evidence" value="ECO:0007669"/>
    <property type="project" value="UniProtKB-ARBA"/>
</dbReference>
<dbReference type="InterPro" id="IPR011009">
    <property type="entry name" value="Kinase-like_dom_sf"/>
</dbReference>
<dbReference type="FunFam" id="3.30.200.20:FF:000035">
    <property type="entry name" value="Serine/threonine protein kinase Stk1"/>
    <property type="match status" value="1"/>
</dbReference>
<organism evidence="12 13">
    <name type="scientific">Xylanimonas oleitrophica</name>
    <dbReference type="NCBI Taxonomy" id="2607479"/>
    <lineage>
        <taxon>Bacteria</taxon>
        <taxon>Bacillati</taxon>
        <taxon>Actinomycetota</taxon>
        <taxon>Actinomycetes</taxon>
        <taxon>Micrococcales</taxon>
        <taxon>Promicromonosporaceae</taxon>
        <taxon>Xylanimonas</taxon>
    </lineage>
</organism>
<dbReference type="PROSITE" id="PS50011">
    <property type="entry name" value="PROTEIN_KINASE_DOM"/>
    <property type="match status" value="1"/>
</dbReference>
<dbReference type="PANTHER" id="PTHR43289:SF6">
    <property type="entry name" value="SERINE_THREONINE-PROTEIN KINASE NEKL-3"/>
    <property type="match status" value="1"/>
</dbReference>
<feature type="compositionally biased region" description="Basic and acidic residues" evidence="9">
    <location>
        <begin position="402"/>
        <end position="428"/>
    </location>
</feature>
<gene>
    <name evidence="12" type="ORF">DNL40_09300</name>
</gene>